<evidence type="ECO:0000313" key="3">
    <source>
        <dbReference type="EMBL" id="CAI9099706.1"/>
    </source>
</evidence>
<name>A0AAV1CWI8_OLDCO</name>
<dbReference type="PANTHER" id="PTHR45180">
    <property type="entry name" value="OS01G0307686 PROTEIN"/>
    <property type="match status" value="1"/>
</dbReference>
<reference evidence="3" key="1">
    <citation type="submission" date="2023-03" db="EMBL/GenBank/DDBJ databases">
        <authorList>
            <person name="Julca I."/>
        </authorList>
    </citation>
    <scope>NUCLEOTIDE SEQUENCE</scope>
</reference>
<protein>
    <submittedName>
        <fullName evidence="3">OLC1v1036566C1</fullName>
    </submittedName>
</protein>
<feature type="domain" description="Methyltransferase type 11" evidence="2">
    <location>
        <begin position="39"/>
        <end position="133"/>
    </location>
</feature>
<dbReference type="GO" id="GO:0008757">
    <property type="term" value="F:S-adenosylmethionine-dependent methyltransferase activity"/>
    <property type="evidence" value="ECO:0007669"/>
    <property type="project" value="InterPro"/>
</dbReference>
<evidence type="ECO:0000259" key="2">
    <source>
        <dbReference type="Pfam" id="PF08241"/>
    </source>
</evidence>
<dbReference type="Pfam" id="PF08241">
    <property type="entry name" value="Methyltransf_11"/>
    <property type="match status" value="1"/>
</dbReference>
<dbReference type="EMBL" id="OX459120">
    <property type="protein sequence ID" value="CAI9099706.1"/>
    <property type="molecule type" value="Genomic_DNA"/>
</dbReference>
<dbReference type="PANTHER" id="PTHR45180:SF1">
    <property type="entry name" value="OS01G0307686 PROTEIN"/>
    <property type="match status" value="1"/>
</dbReference>
<dbReference type="AlphaFoldDB" id="A0AAV1CWI8"/>
<dbReference type="GO" id="GO:0009820">
    <property type="term" value="P:alkaloid metabolic process"/>
    <property type="evidence" value="ECO:0007669"/>
    <property type="project" value="UniProtKB-KW"/>
</dbReference>
<accession>A0AAV1CWI8</accession>
<dbReference type="CDD" id="cd02440">
    <property type="entry name" value="AdoMet_MTases"/>
    <property type="match status" value="1"/>
</dbReference>
<dbReference type="InterPro" id="IPR029063">
    <property type="entry name" value="SAM-dependent_MTases_sf"/>
</dbReference>
<comment type="subunit">
    <text evidence="1">Homodimer.</text>
</comment>
<dbReference type="InterPro" id="IPR013216">
    <property type="entry name" value="Methyltransf_11"/>
</dbReference>
<keyword evidence="4" id="KW-1185">Reference proteome</keyword>
<dbReference type="GO" id="GO:0005737">
    <property type="term" value="C:cytoplasm"/>
    <property type="evidence" value="ECO:0007669"/>
    <property type="project" value="UniProtKB-ARBA"/>
</dbReference>
<dbReference type="SUPFAM" id="SSF53335">
    <property type="entry name" value="S-adenosyl-L-methionine-dependent methyltransferases"/>
    <property type="match status" value="1"/>
</dbReference>
<evidence type="ECO:0000313" key="4">
    <source>
        <dbReference type="Proteomes" id="UP001161247"/>
    </source>
</evidence>
<organism evidence="3 4">
    <name type="scientific">Oldenlandia corymbosa var. corymbosa</name>
    <dbReference type="NCBI Taxonomy" id="529605"/>
    <lineage>
        <taxon>Eukaryota</taxon>
        <taxon>Viridiplantae</taxon>
        <taxon>Streptophyta</taxon>
        <taxon>Embryophyta</taxon>
        <taxon>Tracheophyta</taxon>
        <taxon>Spermatophyta</taxon>
        <taxon>Magnoliopsida</taxon>
        <taxon>eudicotyledons</taxon>
        <taxon>Gunneridae</taxon>
        <taxon>Pentapetalae</taxon>
        <taxon>asterids</taxon>
        <taxon>lamiids</taxon>
        <taxon>Gentianales</taxon>
        <taxon>Rubiaceae</taxon>
        <taxon>Rubioideae</taxon>
        <taxon>Spermacoceae</taxon>
        <taxon>Hedyotis-Oldenlandia complex</taxon>
        <taxon>Oldenlandia</taxon>
    </lineage>
</organism>
<evidence type="ECO:0000256" key="1">
    <source>
        <dbReference type="ARBA" id="ARBA00011738"/>
    </source>
</evidence>
<gene>
    <name evidence="3" type="ORF">OLC1_LOCUS9671</name>
</gene>
<proteinExistence type="predicted"/>
<sequence length="262" mass="29460">MADLYRKLAKEYSSARPTYPEEMIQFIASKTPAHDLAWDAGTGTGQAAQSLAGIYKNVIASDKSPKLLEFAVKLPNVRYYCNPLEMSIADVEQNIAAESSVDLVTIATALHWFDLPSFYQHVKRVLKKPNGVIAAWTYTKAEIHSSATVNALLQKIYLDLDPYFESEARLVLNDRYRTIDFPFQPVDGLEDTGPVEFKMEKAMGLDEFFTFVKSWSGYQTAKDKGVEILSDDVVQEFKHAWSEDGKELLTFPINLRIGKVGS</sequence>
<dbReference type="Gene3D" id="3.40.50.150">
    <property type="entry name" value="Vaccinia Virus protein VP39"/>
    <property type="match status" value="1"/>
</dbReference>
<dbReference type="Proteomes" id="UP001161247">
    <property type="component" value="Chromosome 3"/>
</dbReference>